<dbReference type="SUPFAM" id="SSF54680">
    <property type="entry name" value="Pyrimidine nucleoside phosphorylase C-terminal domain"/>
    <property type="match status" value="1"/>
</dbReference>
<dbReference type="Pfam" id="PF02885">
    <property type="entry name" value="Glycos_trans_3N"/>
    <property type="match status" value="1"/>
</dbReference>
<proteinExistence type="inferred from homology"/>
<evidence type="ECO:0000313" key="9">
    <source>
        <dbReference type="EMBL" id="VUS72629.1"/>
    </source>
</evidence>
<dbReference type="PROSITE" id="PS00647">
    <property type="entry name" value="THYMID_PHOSPHORYLASE"/>
    <property type="match status" value="1"/>
</dbReference>
<dbReference type="EMBL" id="CABGGW010000024">
    <property type="protein sequence ID" value="VUS72629.1"/>
    <property type="molecule type" value="Genomic_DNA"/>
</dbReference>
<dbReference type="InterPro" id="IPR017872">
    <property type="entry name" value="Pyrmidine_PPase_CS"/>
</dbReference>
<dbReference type="NCBIfam" id="TIGR02644">
    <property type="entry name" value="Y_phosphoryl"/>
    <property type="match status" value="1"/>
</dbReference>
<dbReference type="AlphaFoldDB" id="A0A564KTL4"/>
<evidence type="ECO:0000256" key="1">
    <source>
        <dbReference type="ARBA" id="ARBA00006915"/>
    </source>
</evidence>
<dbReference type="Gene3D" id="3.40.1030.10">
    <property type="entry name" value="Nucleoside phosphorylase/phosphoribosyltransferase catalytic domain"/>
    <property type="match status" value="1"/>
</dbReference>
<evidence type="ECO:0000256" key="6">
    <source>
        <dbReference type="ARBA" id="ARBA00048550"/>
    </source>
</evidence>
<gene>
    <name evidence="9" type="primary">deoA_2</name>
    <name evidence="7" type="synonym">deoA</name>
    <name evidence="9" type="ORF">SB6422_05790</name>
</gene>
<dbReference type="SUPFAM" id="SSF52418">
    <property type="entry name" value="Nucleoside phosphorylase/phosphoribosyltransferase catalytic domain"/>
    <property type="match status" value="1"/>
</dbReference>
<dbReference type="InterPro" id="IPR013465">
    <property type="entry name" value="Thymidine_Pase"/>
</dbReference>
<name>A0A564KTL4_9ENTR</name>
<dbReference type="InterPro" id="IPR000053">
    <property type="entry name" value="Thymidine/pyrmidine_PPase"/>
</dbReference>
<dbReference type="InterPro" id="IPR000312">
    <property type="entry name" value="Glycosyl_Trfase_fam3"/>
</dbReference>
<reference evidence="9 10" key="1">
    <citation type="submission" date="2019-07" db="EMBL/GenBank/DDBJ databases">
        <authorList>
            <person name="Brisse S."/>
            <person name="Rodrigues C."/>
            <person name="Thorpe H."/>
        </authorList>
    </citation>
    <scope>NUCLEOTIDE SEQUENCE [LARGE SCALE GENOMIC DNA]</scope>
    <source>
        <strain evidence="9">SB6422</strain>
    </source>
</reference>
<dbReference type="Proteomes" id="UP000317374">
    <property type="component" value="Unassembled WGS sequence"/>
</dbReference>
<dbReference type="GO" id="GO:0046104">
    <property type="term" value="P:thymidine metabolic process"/>
    <property type="evidence" value="ECO:0007669"/>
    <property type="project" value="UniProtKB-UniRule"/>
</dbReference>
<comment type="function">
    <text evidence="7">The enzymes which catalyze the reversible phosphorolysis of pyrimidine nucleosides are involved in the degradation of these compounds and in their utilization as carbon and energy sources, or in the rescue of pyrimidine bases for nucleotide synthesis.</text>
</comment>
<dbReference type="InterPro" id="IPR036566">
    <property type="entry name" value="PYNP-like_C_sf"/>
</dbReference>
<dbReference type="SUPFAM" id="SSF47648">
    <property type="entry name" value="Nucleoside phosphorylase/phosphoribosyltransferase N-terminal domain"/>
    <property type="match status" value="1"/>
</dbReference>
<dbReference type="SMART" id="SM00941">
    <property type="entry name" value="PYNP_C"/>
    <property type="match status" value="1"/>
</dbReference>
<dbReference type="Pfam" id="PF00591">
    <property type="entry name" value="Glycos_transf_3"/>
    <property type="match status" value="1"/>
</dbReference>
<evidence type="ECO:0000256" key="7">
    <source>
        <dbReference type="HAMAP-Rule" id="MF_01628"/>
    </source>
</evidence>
<dbReference type="UniPathway" id="UPA00578">
    <property type="reaction ID" value="UER00638"/>
</dbReference>
<dbReference type="GO" id="GO:0004645">
    <property type="term" value="F:1,4-alpha-oligoglucan phosphorylase activity"/>
    <property type="evidence" value="ECO:0007669"/>
    <property type="project" value="InterPro"/>
</dbReference>
<dbReference type="PANTHER" id="PTHR10515">
    <property type="entry name" value="THYMIDINE PHOSPHORYLASE"/>
    <property type="match status" value="1"/>
</dbReference>
<dbReference type="InterPro" id="IPR013102">
    <property type="entry name" value="PYNP_C"/>
</dbReference>
<dbReference type="InterPro" id="IPR036320">
    <property type="entry name" value="Glycosyl_Trfase_fam3_N_dom_sf"/>
</dbReference>
<dbReference type="InterPro" id="IPR035902">
    <property type="entry name" value="Nuc_phospho_transferase"/>
</dbReference>
<dbReference type="FunFam" id="3.40.1030.10:FF:000001">
    <property type="entry name" value="Thymidine phosphorylase"/>
    <property type="match status" value="1"/>
</dbReference>
<evidence type="ECO:0000313" key="10">
    <source>
        <dbReference type="Proteomes" id="UP000317374"/>
    </source>
</evidence>
<keyword evidence="5 7" id="KW-0808">Transferase</keyword>
<evidence type="ECO:0000256" key="3">
    <source>
        <dbReference type="ARBA" id="ARBA00011892"/>
    </source>
</evidence>
<comment type="subunit">
    <text evidence="2 7">Homodimer.</text>
</comment>
<dbReference type="OrthoDB" id="9763887at2"/>
<dbReference type="PANTHER" id="PTHR10515:SF0">
    <property type="entry name" value="THYMIDINE PHOSPHORYLASE"/>
    <property type="match status" value="1"/>
</dbReference>
<accession>A0A564KTL4</accession>
<comment type="catalytic activity">
    <reaction evidence="6 7">
        <text>thymidine + phosphate = 2-deoxy-alpha-D-ribose 1-phosphate + thymine</text>
        <dbReference type="Rhea" id="RHEA:16037"/>
        <dbReference type="ChEBI" id="CHEBI:17748"/>
        <dbReference type="ChEBI" id="CHEBI:17821"/>
        <dbReference type="ChEBI" id="CHEBI:43474"/>
        <dbReference type="ChEBI" id="CHEBI:57259"/>
        <dbReference type="EC" id="2.4.2.4"/>
    </reaction>
</comment>
<dbReference type="NCBIfam" id="TIGR02643">
    <property type="entry name" value="T_phosphoryl"/>
    <property type="match status" value="1"/>
</dbReference>
<evidence type="ECO:0000256" key="2">
    <source>
        <dbReference type="ARBA" id="ARBA00011738"/>
    </source>
</evidence>
<keyword evidence="4 7" id="KW-0328">Glycosyltransferase</keyword>
<dbReference type="GO" id="GO:0005829">
    <property type="term" value="C:cytosol"/>
    <property type="evidence" value="ECO:0007669"/>
    <property type="project" value="TreeGrafter"/>
</dbReference>
<comment type="pathway">
    <text evidence="7">Pyrimidine metabolism; dTMP biosynthesis via salvage pathway; dTMP from thymine: step 1/2.</text>
</comment>
<dbReference type="RefSeq" id="WP_142513544.1">
    <property type="nucleotide sequence ID" value="NZ_CABGGW010000024.1"/>
</dbReference>
<dbReference type="Pfam" id="PF07831">
    <property type="entry name" value="PYNP_C"/>
    <property type="match status" value="1"/>
</dbReference>
<dbReference type="GO" id="GO:0006206">
    <property type="term" value="P:pyrimidine nucleobase metabolic process"/>
    <property type="evidence" value="ECO:0007669"/>
    <property type="project" value="InterPro"/>
</dbReference>
<dbReference type="InterPro" id="IPR017459">
    <property type="entry name" value="Glycosyl_Trfase_fam3_N_dom"/>
</dbReference>
<dbReference type="Gene3D" id="1.20.970.10">
    <property type="entry name" value="Transferase, Pyrimidine Nucleoside Phosphorylase, Chain C"/>
    <property type="match status" value="1"/>
</dbReference>
<sequence>MFLPQEIIRKKRDGIEITTEEMTLFINGIRDNIVTEGQIAAFCMAVIFRDMTRAEMLAMTQAIVHSGKVMQWQLDGPVVDKHSTGGIGDMTSLLLGPMVAACGGYIPMISGRGLGHTGGTLDKLESIPGFQIYPDEPLLINTVKEAGLAIIGQTPEFAPAEKRIYATRDITATVESIPLIASCIMAKKLTEGLDAFVMDVKVGSGAFMPDYASSKILGQTIGEIAQSAGCPASVLLTDMSQPLASSGGNALEIIEAIRFLNGEYRHPRLHEVVMALSSEMLLNTGLACDIADAETRLQKALDSGAALERFARMVTSQGGPADFVESYQHYLPDAPIIRPVLAQKDGYISAIQTRDIGLAIVALGGGRMKASDAIDYRVGFSAFAQVGQKVAPGMPLATIHARTEDEWNRAANSLIEAISVGSEQPQILPVVYEKTRF</sequence>
<feature type="domain" description="Pyrimidine nucleoside phosphorylase C-terminal" evidence="8">
    <location>
        <begin position="347"/>
        <end position="421"/>
    </location>
</feature>
<dbReference type="NCBIfam" id="NF004490">
    <property type="entry name" value="PRK05820.1"/>
    <property type="match status" value="1"/>
</dbReference>
<evidence type="ECO:0000256" key="5">
    <source>
        <dbReference type="ARBA" id="ARBA00022679"/>
    </source>
</evidence>
<evidence type="ECO:0000259" key="8">
    <source>
        <dbReference type="SMART" id="SM00941"/>
    </source>
</evidence>
<dbReference type="Gene3D" id="3.90.1170.30">
    <property type="entry name" value="Pyrimidine nucleoside phosphorylase-like, C-terminal domain"/>
    <property type="match status" value="1"/>
</dbReference>
<protein>
    <recommendedName>
        <fullName evidence="3 7">Thymidine phosphorylase</fullName>
        <ecNumber evidence="3 7">2.4.2.4</ecNumber>
    </recommendedName>
    <alternativeName>
        <fullName evidence="7">TdRPase</fullName>
    </alternativeName>
</protein>
<evidence type="ECO:0000256" key="4">
    <source>
        <dbReference type="ARBA" id="ARBA00022676"/>
    </source>
</evidence>
<dbReference type="HAMAP" id="MF_01628">
    <property type="entry name" value="Thymid_phosp"/>
    <property type="match status" value="1"/>
</dbReference>
<dbReference type="InterPro" id="IPR018090">
    <property type="entry name" value="Pyrmidine_PPas_bac/euk"/>
</dbReference>
<dbReference type="GO" id="GO:0009032">
    <property type="term" value="F:thymidine phosphorylase activity"/>
    <property type="evidence" value="ECO:0007669"/>
    <property type="project" value="UniProtKB-UniRule"/>
</dbReference>
<dbReference type="EC" id="2.4.2.4" evidence="3 7"/>
<comment type="similarity">
    <text evidence="1 7">Belongs to the thymidine/pyrimidine-nucleoside phosphorylase family.</text>
</comment>
<dbReference type="PIRSF" id="PIRSF000478">
    <property type="entry name" value="TP_PyNP"/>
    <property type="match status" value="1"/>
</dbReference>
<organism evidence="9 10">
    <name type="scientific">Klebsiella huaxiensis</name>
    <dbReference type="NCBI Taxonomy" id="2153354"/>
    <lineage>
        <taxon>Bacteria</taxon>
        <taxon>Pseudomonadati</taxon>
        <taxon>Pseudomonadota</taxon>
        <taxon>Gammaproteobacteria</taxon>
        <taxon>Enterobacterales</taxon>
        <taxon>Enterobacteriaceae</taxon>
        <taxon>Klebsiella/Raoultella group</taxon>
        <taxon>Klebsiella</taxon>
    </lineage>
</organism>